<dbReference type="GeneID" id="106072299"/>
<protein>
    <recommendedName>
        <fullName evidence="11">Ubiquitin conjugation factor E4 A</fullName>
        <ecNumber evidence="5">2.3.2.27</ecNumber>
    </recommendedName>
</protein>
<dbReference type="RefSeq" id="XP_013088116.2">
    <property type="nucleotide sequence ID" value="XM_013232662.2"/>
</dbReference>
<dbReference type="Gene3D" id="3.30.40.10">
    <property type="entry name" value="Zinc/RING finger domain, C3HC4 (zinc finger)"/>
    <property type="match status" value="1"/>
</dbReference>
<dbReference type="GO" id="GO:0034450">
    <property type="term" value="F:ubiquitin-ubiquitin ligase activity"/>
    <property type="evidence" value="ECO:0007669"/>
    <property type="project" value="InterPro"/>
</dbReference>
<dbReference type="RefSeq" id="XP_013088109.2">
    <property type="nucleotide sequence ID" value="XM_013232655.2"/>
</dbReference>
<evidence type="ECO:0000256" key="1">
    <source>
        <dbReference type="ARBA" id="ARBA00000900"/>
    </source>
</evidence>
<comment type="subcellular location">
    <subcellularLocation>
        <location evidence="2">Cytoplasm</location>
    </subcellularLocation>
</comment>
<dbReference type="InterPro" id="IPR003613">
    <property type="entry name" value="Ubox_domain"/>
</dbReference>
<dbReference type="GO" id="GO:0036503">
    <property type="term" value="P:ERAD pathway"/>
    <property type="evidence" value="ECO:0007669"/>
    <property type="project" value="InterPro"/>
</dbReference>
<dbReference type="GO" id="GO:0005737">
    <property type="term" value="C:cytoplasm"/>
    <property type="evidence" value="ECO:0007669"/>
    <property type="project" value="UniProtKB-SubCell"/>
</dbReference>
<dbReference type="OMA" id="WLTEIAM"/>
<dbReference type="PANTHER" id="PTHR13931">
    <property type="entry name" value="UBIQUITINATION FACTOR E4"/>
    <property type="match status" value="1"/>
</dbReference>
<evidence type="ECO:0000256" key="5">
    <source>
        <dbReference type="ARBA" id="ARBA00012483"/>
    </source>
</evidence>
<feature type="domain" description="U-box" evidence="13">
    <location>
        <begin position="979"/>
        <end position="1053"/>
    </location>
</feature>
<dbReference type="GO" id="GO:0000151">
    <property type="term" value="C:ubiquitin ligase complex"/>
    <property type="evidence" value="ECO:0007669"/>
    <property type="project" value="InterPro"/>
</dbReference>
<comment type="catalytic activity">
    <reaction evidence="1">
        <text>S-ubiquitinyl-[E2 ubiquitin-conjugating enzyme]-L-cysteine + [acceptor protein]-L-lysine = [E2 ubiquitin-conjugating enzyme]-L-cysteine + N(6)-ubiquitinyl-[acceptor protein]-L-lysine.</text>
        <dbReference type="EC" id="2.3.2.27"/>
    </reaction>
</comment>
<evidence type="ECO:0000256" key="2">
    <source>
        <dbReference type="ARBA" id="ARBA00004496"/>
    </source>
</evidence>
<evidence type="ECO:0000259" key="13">
    <source>
        <dbReference type="PROSITE" id="PS51698"/>
    </source>
</evidence>
<dbReference type="GO" id="GO:0006511">
    <property type="term" value="P:ubiquitin-dependent protein catabolic process"/>
    <property type="evidence" value="ECO:0007669"/>
    <property type="project" value="InterPro"/>
</dbReference>
<dbReference type="Pfam" id="PF04564">
    <property type="entry name" value="U-box"/>
    <property type="match status" value="1"/>
</dbReference>
<evidence type="ECO:0000256" key="7">
    <source>
        <dbReference type="ARBA" id="ARBA00022679"/>
    </source>
</evidence>
<evidence type="ECO:0000256" key="4">
    <source>
        <dbReference type="ARBA" id="ARBA00007434"/>
    </source>
</evidence>
<reference evidence="15 16" key="1">
    <citation type="submission" date="2025-04" db="UniProtKB">
        <authorList>
            <consortium name="RefSeq"/>
        </authorList>
    </citation>
    <scope>IDENTIFICATION</scope>
</reference>
<evidence type="ECO:0000313" key="14">
    <source>
        <dbReference type="Proteomes" id="UP001165740"/>
    </source>
</evidence>
<name>A0A9U8EHR4_BIOGL</name>
<dbReference type="KEGG" id="bgt:106072299"/>
<evidence type="ECO:0000256" key="6">
    <source>
        <dbReference type="ARBA" id="ARBA00022490"/>
    </source>
</evidence>
<feature type="compositionally biased region" description="Polar residues" evidence="12">
    <location>
        <begin position="47"/>
        <end position="58"/>
    </location>
</feature>
<feature type="compositionally biased region" description="Polar residues" evidence="12">
    <location>
        <begin position="18"/>
        <end position="40"/>
    </location>
</feature>
<dbReference type="SMART" id="SM00504">
    <property type="entry name" value="Ubox"/>
    <property type="match status" value="1"/>
</dbReference>
<comment type="function">
    <text evidence="10">Ubiquitin-protein ligase that probably functions as an E3 ligase in conjunction with specific E1 and E2 ligases. May also function as an E4 ligase mediating the assembly of polyubiquitin chains on substrates ubiquitinated by another E3 ubiquitin ligase. Mediates 'Lys-48'-linked polyubiquitination of substrates.</text>
</comment>
<comment type="similarity">
    <text evidence="4">Belongs to the ubiquitin conjugation factor E4 family.</text>
</comment>
<evidence type="ECO:0000256" key="12">
    <source>
        <dbReference type="SAM" id="MobiDB-lite"/>
    </source>
</evidence>
<keyword evidence="9" id="KW-0007">Acetylation</keyword>
<dbReference type="PROSITE" id="PS51698">
    <property type="entry name" value="U_BOX"/>
    <property type="match status" value="1"/>
</dbReference>
<keyword evidence="14" id="KW-1185">Reference proteome</keyword>
<evidence type="ECO:0000256" key="10">
    <source>
        <dbReference type="ARBA" id="ARBA00037624"/>
    </source>
</evidence>
<dbReference type="AlphaFoldDB" id="A0A9U8EHR4"/>
<dbReference type="OrthoDB" id="20295at2759"/>
<dbReference type="EC" id="2.3.2.27" evidence="5"/>
<proteinExistence type="inferred from homology"/>
<evidence type="ECO:0000313" key="15">
    <source>
        <dbReference type="RefSeq" id="XP_013088109.2"/>
    </source>
</evidence>
<dbReference type="GO" id="GO:0005634">
    <property type="term" value="C:nucleus"/>
    <property type="evidence" value="ECO:0007669"/>
    <property type="project" value="TreeGrafter"/>
</dbReference>
<keyword evidence="7" id="KW-0808">Transferase</keyword>
<dbReference type="PANTHER" id="PTHR13931:SF16">
    <property type="entry name" value="UBIQUITIN CONJUGATION FACTOR E4 A"/>
    <property type="match status" value="1"/>
</dbReference>
<sequence length="1056" mass="120954">MDENLSLNPFAALFTSVEQPKSLSKETSSNSIGSLQTNQAQHDESEAQGSSANSEEQEINSLAENIFNISLQSDPKKRQKQVRYFPDVSEDYKNNPILNISNVKHVVFDVLMMDSHDDDFHLSHQLNEERESIFGNENIETTQVLTYLYCAYRRYLMQMDNYLKSKSQNVLSFLKECKEVILLNARGCLQNPDIYQYQDFVSQFINLCIEEDLPPQDPANYPCLFLQEVSKAIEMNSNEGSLSQSFQPVLLEVKNRLTSASMTIVHKDAIKYVKVLHFFTSTPALARTFLSLNTPEPSQNFHGRVYEMTPIGAALSLSVLPRGENGPFHFFSKPSSQSKKEIDVVEQSVWWATEELVSAIHKIFVDLMKVTPEMKHYTLRWLGLCIQGNAGRAKIWDNHIASDKFVSDAFAVNLTHVLLMFCKPFSDPTSNKILKIQASYTKAVANGDKEMLRRSIHLLGMQKETCLIPSSDSIPVEEDDTYTFITECLFITHKAIQVLVQPVIGRLLSVNRDLHQIQRLYNEVLQQSAGNEEPVLNIKERMEKAMTFYLNRKTALTQPGLLSLSFNFLITSVAWLCLVATTDLPKADQVDSKTQVPELKFPLSDQVPNALTCIPEFLAENICHLVNHIHRFEDTVLESVETRLNYLMNFVLVFMSSPKRMKNPHLRAELAEMMSSLMPLQPNEVHPERLQGSQYFREELFKSHPHVTYIPEALLHVFVSIEMTGESVAFEQKFSYRRPMYNILKYIWSIPLHRRKLKSLAKLAEENIMCSEPPLFLRFINLLVNDATFLLDEALIYICKIKEKQQERERGDWRSLPEAQRHQEEANLQHISRLAQYHNVMGSATISSLRLITEEIKSIFCHPTFVDRMASMLNYFLVRLVGPRQKDFSVKDKESIEFKPQETVSNISSIYLNLQSSDLFCQAVFQDERSYSSNLFAQATEVMAKIGESSQAVADFMLLDEKIKKMQSTKLSEEQALADAPEEFLDPIMGTLMSDPVMLPSSRNIVDRNVIARHILSDQTDPFNRQPLSLDMVIPQPDLKNRIQAWKRDRLNKGSS</sequence>
<dbReference type="InterPro" id="IPR045132">
    <property type="entry name" value="UBE4"/>
</dbReference>
<evidence type="ECO:0000256" key="11">
    <source>
        <dbReference type="ARBA" id="ARBA00040077"/>
    </source>
</evidence>
<feature type="region of interest" description="Disordered" evidence="12">
    <location>
        <begin position="18"/>
        <end position="58"/>
    </location>
</feature>
<keyword evidence="6" id="KW-0963">Cytoplasm</keyword>
<dbReference type="GO" id="GO:0000209">
    <property type="term" value="P:protein polyubiquitination"/>
    <property type="evidence" value="ECO:0007669"/>
    <property type="project" value="TreeGrafter"/>
</dbReference>
<organism evidence="14 17">
    <name type="scientific">Biomphalaria glabrata</name>
    <name type="common">Bloodfluke planorb</name>
    <name type="synonym">Freshwater snail</name>
    <dbReference type="NCBI Taxonomy" id="6526"/>
    <lineage>
        <taxon>Eukaryota</taxon>
        <taxon>Metazoa</taxon>
        <taxon>Spiralia</taxon>
        <taxon>Lophotrochozoa</taxon>
        <taxon>Mollusca</taxon>
        <taxon>Gastropoda</taxon>
        <taxon>Heterobranchia</taxon>
        <taxon>Euthyneura</taxon>
        <taxon>Panpulmonata</taxon>
        <taxon>Hygrophila</taxon>
        <taxon>Lymnaeoidea</taxon>
        <taxon>Planorbidae</taxon>
        <taxon>Biomphalaria</taxon>
    </lineage>
</organism>
<dbReference type="RefSeq" id="XP_013088122.2">
    <property type="nucleotide sequence ID" value="XM_013232668.2"/>
</dbReference>
<dbReference type="InterPro" id="IPR013083">
    <property type="entry name" value="Znf_RING/FYVE/PHD"/>
</dbReference>
<evidence type="ECO:0000256" key="3">
    <source>
        <dbReference type="ARBA" id="ARBA00004906"/>
    </source>
</evidence>
<dbReference type="CDD" id="cd16658">
    <property type="entry name" value="RING-Ubox_UBE4B"/>
    <property type="match status" value="1"/>
</dbReference>
<evidence type="ECO:0000256" key="8">
    <source>
        <dbReference type="ARBA" id="ARBA00022786"/>
    </source>
</evidence>
<dbReference type="FunFam" id="3.30.40.10:FF:000055">
    <property type="entry name" value="Ubiquitin conjugation factor e4 a"/>
    <property type="match status" value="1"/>
</dbReference>
<evidence type="ECO:0000313" key="16">
    <source>
        <dbReference type="RefSeq" id="XP_013088116.2"/>
    </source>
</evidence>
<dbReference type="SUPFAM" id="SSF57850">
    <property type="entry name" value="RING/U-box"/>
    <property type="match status" value="1"/>
</dbReference>
<accession>A0A9U8EHR4</accession>
<evidence type="ECO:0000313" key="17">
    <source>
        <dbReference type="RefSeq" id="XP_013088122.2"/>
    </source>
</evidence>
<keyword evidence="8" id="KW-0833">Ubl conjugation pathway</keyword>
<comment type="pathway">
    <text evidence="3">Protein modification; protein ubiquitination.</text>
</comment>
<dbReference type="InterPro" id="IPR019474">
    <property type="entry name" value="Ub_conjug_fac_E4_core"/>
</dbReference>
<dbReference type="Proteomes" id="UP001165740">
    <property type="component" value="Chromosome 2"/>
</dbReference>
<gene>
    <name evidence="15 16 17" type="primary">LOC106072299</name>
</gene>
<dbReference type="Pfam" id="PF10408">
    <property type="entry name" value="Ufd2P_core"/>
    <property type="match status" value="1"/>
</dbReference>
<evidence type="ECO:0000256" key="9">
    <source>
        <dbReference type="ARBA" id="ARBA00022990"/>
    </source>
</evidence>